<name>A0A8U0LXX0_ECOLX</name>
<evidence type="ECO:0000313" key="2">
    <source>
        <dbReference type="EMBL" id="TXU38280.1"/>
    </source>
</evidence>
<evidence type="ECO:0008006" key="4">
    <source>
        <dbReference type="Google" id="ProtNLM"/>
    </source>
</evidence>
<organism evidence="2 3">
    <name type="scientific">Escherichia coli</name>
    <dbReference type="NCBI Taxonomy" id="562"/>
    <lineage>
        <taxon>Bacteria</taxon>
        <taxon>Pseudomonadati</taxon>
        <taxon>Pseudomonadota</taxon>
        <taxon>Gammaproteobacteria</taxon>
        <taxon>Enterobacterales</taxon>
        <taxon>Enterobacteriaceae</taxon>
        <taxon>Escherichia</taxon>
    </lineage>
</organism>
<dbReference type="InterPro" id="IPR036869">
    <property type="entry name" value="J_dom_sf"/>
</dbReference>
<proteinExistence type="predicted"/>
<keyword evidence="1" id="KW-0143">Chaperone</keyword>
<comment type="caution">
    <text evidence="2">The sequence shown here is derived from an EMBL/GenBank/DDBJ whole genome shotgun (WGS) entry which is preliminary data.</text>
</comment>
<gene>
    <name evidence="2" type="ORF">D4N09_02110</name>
</gene>
<protein>
    <recommendedName>
        <fullName evidence="4">Molecular chaperone DnaJ</fullName>
    </recommendedName>
</protein>
<dbReference type="SUPFAM" id="SSF46565">
    <property type="entry name" value="Chaperone J-domain"/>
    <property type="match status" value="1"/>
</dbReference>
<dbReference type="Proteomes" id="UP000460654">
    <property type="component" value="Unassembled WGS sequence"/>
</dbReference>
<evidence type="ECO:0000313" key="3">
    <source>
        <dbReference type="Proteomes" id="UP000460654"/>
    </source>
</evidence>
<dbReference type="EMBL" id="QYOH01000001">
    <property type="protein sequence ID" value="TXU38280.1"/>
    <property type="molecule type" value="Genomic_DNA"/>
</dbReference>
<sequence length="60" mass="7279">MNCWEILALQPGAEERDIKRRYAQLVKNCRPEDDPAAWQQLHDAYEQALRYDDEDQWQEE</sequence>
<feature type="non-terminal residue" evidence="2">
    <location>
        <position position="60"/>
    </location>
</feature>
<reference evidence="2 3" key="1">
    <citation type="submission" date="2018-09" db="EMBL/GenBank/DDBJ databases">
        <title>Persistent metagenomic signatures of early life antibiotic treatment in the infant gut microbiota and resistome.</title>
        <authorList>
            <person name="Gasparrini A.J."/>
        </authorList>
    </citation>
    <scope>NUCLEOTIDE SEQUENCE [LARGE SCALE GENOMIC DNA]</scope>
    <source>
        <strain evidence="2 3">T0181B.E-10</strain>
    </source>
</reference>
<evidence type="ECO:0000256" key="1">
    <source>
        <dbReference type="ARBA" id="ARBA00023186"/>
    </source>
</evidence>
<dbReference type="AlphaFoldDB" id="A0A8U0LXX0"/>
<accession>A0A8U0LXX0</accession>
<dbReference type="Gene3D" id="1.10.287.110">
    <property type="entry name" value="DnaJ domain"/>
    <property type="match status" value="1"/>
</dbReference>